<dbReference type="OrthoDB" id="7555393at2759"/>
<evidence type="ECO:0000313" key="2">
    <source>
        <dbReference type="Proteomes" id="UP000478052"/>
    </source>
</evidence>
<name>A0A6G0VV90_APHCR</name>
<organism evidence="1 2">
    <name type="scientific">Aphis craccivora</name>
    <name type="common">Cowpea aphid</name>
    <dbReference type="NCBI Taxonomy" id="307492"/>
    <lineage>
        <taxon>Eukaryota</taxon>
        <taxon>Metazoa</taxon>
        <taxon>Ecdysozoa</taxon>
        <taxon>Arthropoda</taxon>
        <taxon>Hexapoda</taxon>
        <taxon>Insecta</taxon>
        <taxon>Pterygota</taxon>
        <taxon>Neoptera</taxon>
        <taxon>Paraneoptera</taxon>
        <taxon>Hemiptera</taxon>
        <taxon>Sternorrhyncha</taxon>
        <taxon>Aphidomorpha</taxon>
        <taxon>Aphidoidea</taxon>
        <taxon>Aphididae</taxon>
        <taxon>Aphidini</taxon>
        <taxon>Aphis</taxon>
        <taxon>Aphis</taxon>
    </lineage>
</organism>
<sequence length="59" mass="6952">LKPKRKICRKYVIVEFIDGVQLVPYNWISSNQKGTFYPENINSKQYDKLVLNTVPYKSS</sequence>
<dbReference type="Proteomes" id="UP000478052">
    <property type="component" value="Unassembled WGS sequence"/>
</dbReference>
<keyword evidence="2" id="KW-1185">Reference proteome</keyword>
<reference evidence="1 2" key="1">
    <citation type="submission" date="2019-08" db="EMBL/GenBank/DDBJ databases">
        <title>Whole genome of Aphis craccivora.</title>
        <authorList>
            <person name="Voronova N.V."/>
            <person name="Shulinski R.S."/>
            <person name="Bandarenka Y.V."/>
            <person name="Zhorov D.G."/>
            <person name="Warner D."/>
        </authorList>
    </citation>
    <scope>NUCLEOTIDE SEQUENCE [LARGE SCALE GENOMIC DNA]</scope>
    <source>
        <strain evidence="1">180601</strain>
        <tissue evidence="1">Whole Body</tissue>
    </source>
</reference>
<dbReference type="AlphaFoldDB" id="A0A6G0VV90"/>
<accession>A0A6G0VV90</accession>
<evidence type="ECO:0000313" key="1">
    <source>
        <dbReference type="EMBL" id="KAF0710843.1"/>
    </source>
</evidence>
<comment type="caution">
    <text evidence="1">The sequence shown here is derived from an EMBL/GenBank/DDBJ whole genome shotgun (WGS) entry which is preliminary data.</text>
</comment>
<dbReference type="EMBL" id="VUJU01011508">
    <property type="protein sequence ID" value="KAF0710843.1"/>
    <property type="molecule type" value="Genomic_DNA"/>
</dbReference>
<feature type="non-terminal residue" evidence="1">
    <location>
        <position position="1"/>
    </location>
</feature>
<gene>
    <name evidence="1" type="ORF">FWK35_00021673</name>
</gene>
<proteinExistence type="predicted"/>
<protein>
    <submittedName>
        <fullName evidence="1">DUF4806 domain-containing protein</fullName>
    </submittedName>
</protein>